<evidence type="ECO:0000256" key="1">
    <source>
        <dbReference type="ARBA" id="ARBA00008007"/>
    </source>
</evidence>
<evidence type="ECO:0000259" key="2">
    <source>
        <dbReference type="Pfam" id="PF00156"/>
    </source>
</evidence>
<dbReference type="EMBL" id="CP073767">
    <property type="protein sequence ID" value="UWZ60149.1"/>
    <property type="molecule type" value="Genomic_DNA"/>
</dbReference>
<evidence type="ECO:0000313" key="3">
    <source>
        <dbReference type="EMBL" id="UWZ60149.1"/>
    </source>
</evidence>
<accession>A0A9Q9IPX8</accession>
<dbReference type="KEGG" id="daur:Daura_46740"/>
<feature type="domain" description="Phosphoribosyltransferase" evidence="2">
    <location>
        <begin position="211"/>
        <end position="256"/>
    </location>
</feature>
<dbReference type="OrthoDB" id="5244859at2"/>
<dbReference type="Gene3D" id="3.40.50.2020">
    <property type="match status" value="1"/>
</dbReference>
<dbReference type="PANTHER" id="PTHR47505">
    <property type="entry name" value="DNA UTILIZATION PROTEIN YHGH"/>
    <property type="match status" value="1"/>
</dbReference>
<keyword evidence="4" id="KW-1185">Reference proteome</keyword>
<dbReference type="SUPFAM" id="SSF53271">
    <property type="entry name" value="PRTase-like"/>
    <property type="match status" value="1"/>
</dbReference>
<dbReference type="InterPro" id="IPR051910">
    <property type="entry name" value="ComF/GntX_DNA_util-trans"/>
</dbReference>
<dbReference type="InterPro" id="IPR000836">
    <property type="entry name" value="PRTase_dom"/>
</dbReference>
<dbReference type="Proteomes" id="UP001058003">
    <property type="component" value="Chromosome"/>
</dbReference>
<organism evidence="3 4">
    <name type="scientific">Dactylosporangium aurantiacum</name>
    <dbReference type="NCBI Taxonomy" id="35754"/>
    <lineage>
        <taxon>Bacteria</taxon>
        <taxon>Bacillati</taxon>
        <taxon>Actinomycetota</taxon>
        <taxon>Actinomycetes</taxon>
        <taxon>Micromonosporales</taxon>
        <taxon>Micromonosporaceae</taxon>
        <taxon>Dactylosporangium</taxon>
    </lineage>
</organism>
<reference evidence="3" key="1">
    <citation type="submission" date="2021-04" db="EMBL/GenBank/DDBJ databases">
        <title>Dactylosporangium aurantiacum NRRL B-8018 full assembly.</title>
        <authorList>
            <person name="Hartkoorn R.C."/>
            <person name="Beaudoing E."/>
            <person name="Hot D."/>
        </authorList>
    </citation>
    <scope>NUCLEOTIDE SEQUENCE</scope>
    <source>
        <strain evidence="3">NRRL B-8018</strain>
    </source>
</reference>
<dbReference type="AlphaFoldDB" id="A0A9Q9IPX8"/>
<name>A0A9Q9IPX8_9ACTN</name>
<dbReference type="PANTHER" id="PTHR47505:SF1">
    <property type="entry name" value="DNA UTILIZATION PROTEIN YHGH"/>
    <property type="match status" value="1"/>
</dbReference>
<evidence type="ECO:0000313" key="4">
    <source>
        <dbReference type="Proteomes" id="UP001058003"/>
    </source>
</evidence>
<sequence length="261" mass="26457">MALLRGLSGVVLADLLDLVLPATCAGCDEPARQALCGPCREALAAARPGRTRPVPEPPGLPPVYALAAYAGSVRRMLIQYKERNRHELAPVLGGLLARVVLTAVTEPGPPGVVRSGAARGSSAAAGLGAAGGGGVVTLVPVPATSAAARRRFGDHIDRIAREASVALRRRGVDVGVAGLLRALPKREDSVELSAAERARAAGSAFAVRGRRLTAGASTGRVVLVDDIITTGSTLAASAARLAAAGVRVDRVAVLAATQRAT</sequence>
<gene>
    <name evidence="3" type="ORF">Daura_46740</name>
</gene>
<proteinExistence type="inferred from homology"/>
<dbReference type="Pfam" id="PF00156">
    <property type="entry name" value="Pribosyltran"/>
    <property type="match status" value="1"/>
</dbReference>
<dbReference type="InterPro" id="IPR029057">
    <property type="entry name" value="PRTase-like"/>
</dbReference>
<comment type="similarity">
    <text evidence="1">Belongs to the ComF/GntX family.</text>
</comment>
<protein>
    <submittedName>
        <fullName evidence="3">ComF family protein</fullName>
    </submittedName>
</protein>